<dbReference type="InterPro" id="IPR049730">
    <property type="entry name" value="SNF2/RAD54-like_C"/>
</dbReference>
<keyword evidence="4" id="KW-0547">Nucleotide-binding</keyword>
<comment type="caution">
    <text evidence="4">The sequence shown here is derived from an EMBL/GenBank/DDBJ whole genome shotgun (WGS) entry which is preliminary data.</text>
</comment>
<dbReference type="SMART" id="SM00490">
    <property type="entry name" value="HELICc"/>
    <property type="match status" value="1"/>
</dbReference>
<dbReference type="InterPro" id="IPR014001">
    <property type="entry name" value="Helicase_ATP-bd"/>
</dbReference>
<feature type="domain" description="Helicase ATP-binding" evidence="2">
    <location>
        <begin position="496"/>
        <end position="664"/>
    </location>
</feature>
<dbReference type="SUPFAM" id="SSF52540">
    <property type="entry name" value="P-loop containing nucleoside triphosphate hydrolases"/>
    <property type="match status" value="2"/>
</dbReference>
<evidence type="ECO:0000256" key="1">
    <source>
        <dbReference type="ARBA" id="ARBA00022801"/>
    </source>
</evidence>
<dbReference type="InterPro" id="IPR000330">
    <property type="entry name" value="SNF2_N"/>
</dbReference>
<dbReference type="SMART" id="SM00487">
    <property type="entry name" value="DEXDc"/>
    <property type="match status" value="1"/>
</dbReference>
<name>A0ABQ4NC05_9BACL</name>
<dbReference type="InterPro" id="IPR038718">
    <property type="entry name" value="SNF2-like_sf"/>
</dbReference>
<organism evidence="4 5">
    <name type="scientific">Paenibacillus cisolokensis</name>
    <dbReference type="NCBI Taxonomy" id="1658519"/>
    <lineage>
        <taxon>Bacteria</taxon>
        <taxon>Bacillati</taxon>
        <taxon>Bacillota</taxon>
        <taxon>Bacilli</taxon>
        <taxon>Bacillales</taxon>
        <taxon>Paenibacillaceae</taxon>
        <taxon>Paenibacillus</taxon>
    </lineage>
</organism>
<dbReference type="Pfam" id="PF00176">
    <property type="entry name" value="SNF2-rel_dom"/>
    <property type="match status" value="1"/>
</dbReference>
<feature type="domain" description="Helicase C-terminal" evidence="3">
    <location>
        <begin position="793"/>
        <end position="950"/>
    </location>
</feature>
<sequence>MRTTWGIRAVQLQGYWHSEGGVAILEDNSAVIGKRLRQVLFARHEASWYGSDIEEGEAFGRSIVQLSPLLAMDYLSDPRHVRLLKVEWSPRLLVLRKLAELLRTMLLNGWFVPDMREWDRERRMWKPAIPESEQGMREEWEHWLRQAEQNGDGGVKEWLGLAVEAIVNGDGAAGAAWRAVEASHKDSLYRKMADEDDWQVAVGLKRDTFPFRLAIQLSEPDASSGWRLAPAVRDRDGGEWMPLEQGADGEWRAADGRELPSEWLPLLDGKVRKEAAGWLNAAPGLAAREGEAEFAGIRRLLTDDEAWTFLAQISLRLLQAGCPVLLPGWWETVRSRKLRLRAKVKSLAGTGGQAMFGLHDIVQYDWRLAVGEVDLSEEEFMRLAAENRRLMRIGGEWVHLDPADVDRIRRWMKRVGRKKGLTFRDVLELHLRGGASIDDGAGEYESPIQAEVELDAHLAGWLQQLQQTSSLPLVPVPAGFRGELRPYQLAGVSWLAMLRRFGLGACLADDMGLGKTVQFAAYLLHVKEQRAASGDDEAAPSLLICPTSVIGNWEKELERFAPSLNVVLHYGPRRAKGRAFADAVAGADLVITSYALAPLDEEELSGVNWNTLCLDEAQNIKNVYTKQSAAIRKLQAGHRVALTGTPMENRLTELWSICDFLNPGYLGSLAEFRKALVQPIERTRDAELIAGLQRWVKPIMLRRVKNDPAIQLSLPEKHEAKTYVSLTAEQGAVYENIVSDLLERLDKLSAMERRGLILASLTKLKQVCDHPWLLTKRDGRVLWKPELSNKTVRLLEMIEEIAAEGERCLVFTQFVEAGEQIRRLLEERLGMPVPYLNGSVPKAKRDEMIAAFQDPASDCCAFVLSVKAGGTGLNLTAANHVFHFDRWWNPAVENQATDRVFRIGQTKRVQVHKLITLGTLEERIDEMIDRKQSLSEQVVGQSEQWITELSTDELKELFALRRRWLNG</sequence>
<evidence type="ECO:0000313" key="5">
    <source>
        <dbReference type="Proteomes" id="UP000680304"/>
    </source>
</evidence>
<dbReference type="PROSITE" id="PS51192">
    <property type="entry name" value="HELICASE_ATP_BIND_1"/>
    <property type="match status" value="1"/>
</dbReference>
<dbReference type="Pfam" id="PF12419">
    <property type="entry name" value="DUF3670"/>
    <property type="match status" value="1"/>
</dbReference>
<dbReference type="Gene3D" id="3.40.50.10810">
    <property type="entry name" value="Tandem AAA-ATPase domain"/>
    <property type="match status" value="1"/>
</dbReference>
<dbReference type="PANTHER" id="PTHR10799">
    <property type="entry name" value="SNF2/RAD54 HELICASE FAMILY"/>
    <property type="match status" value="1"/>
</dbReference>
<gene>
    <name evidence="4" type="ORF">PACILC2_39840</name>
</gene>
<dbReference type="PROSITE" id="PS51194">
    <property type="entry name" value="HELICASE_CTER"/>
    <property type="match status" value="1"/>
</dbReference>
<keyword evidence="4" id="KW-0347">Helicase</keyword>
<evidence type="ECO:0000259" key="2">
    <source>
        <dbReference type="PROSITE" id="PS51192"/>
    </source>
</evidence>
<protein>
    <submittedName>
        <fullName evidence="4">ATP-dependent helicase</fullName>
    </submittedName>
</protein>
<accession>A0ABQ4NC05</accession>
<dbReference type="CDD" id="cd18793">
    <property type="entry name" value="SF2_C_SNF"/>
    <property type="match status" value="1"/>
</dbReference>
<evidence type="ECO:0000313" key="4">
    <source>
        <dbReference type="EMBL" id="GIQ65416.1"/>
    </source>
</evidence>
<keyword evidence="5" id="KW-1185">Reference proteome</keyword>
<reference evidence="4 5" key="1">
    <citation type="submission" date="2021-04" db="EMBL/GenBank/DDBJ databases">
        <title>Draft genome sequence of Paenibacillus cisolokensis, LC2-13A.</title>
        <authorList>
            <person name="Uke A."/>
            <person name="Chhe C."/>
            <person name="Baramee S."/>
            <person name="Kosugi A."/>
        </authorList>
    </citation>
    <scope>NUCLEOTIDE SEQUENCE [LARGE SCALE GENOMIC DNA]</scope>
    <source>
        <strain evidence="4 5">LC2-13A</strain>
    </source>
</reference>
<keyword evidence="4" id="KW-0067">ATP-binding</keyword>
<dbReference type="RefSeq" id="WP_213529875.1">
    <property type="nucleotide sequence ID" value="NZ_BOVJ01000132.1"/>
</dbReference>
<dbReference type="InterPro" id="IPR001650">
    <property type="entry name" value="Helicase_C-like"/>
</dbReference>
<proteinExistence type="predicted"/>
<evidence type="ECO:0000259" key="3">
    <source>
        <dbReference type="PROSITE" id="PS51194"/>
    </source>
</evidence>
<dbReference type="EMBL" id="BOVJ01000132">
    <property type="protein sequence ID" value="GIQ65416.1"/>
    <property type="molecule type" value="Genomic_DNA"/>
</dbReference>
<dbReference type="InterPro" id="IPR022138">
    <property type="entry name" value="DUF3670"/>
</dbReference>
<dbReference type="Proteomes" id="UP000680304">
    <property type="component" value="Unassembled WGS sequence"/>
</dbReference>
<dbReference type="Gene3D" id="3.40.50.300">
    <property type="entry name" value="P-loop containing nucleotide triphosphate hydrolases"/>
    <property type="match status" value="1"/>
</dbReference>
<dbReference type="CDD" id="cd18012">
    <property type="entry name" value="DEXQc_arch_SWI2_SNF2"/>
    <property type="match status" value="1"/>
</dbReference>
<dbReference type="InterPro" id="IPR027417">
    <property type="entry name" value="P-loop_NTPase"/>
</dbReference>
<keyword evidence="1" id="KW-0378">Hydrolase</keyword>
<dbReference type="Pfam" id="PF00271">
    <property type="entry name" value="Helicase_C"/>
    <property type="match status" value="1"/>
</dbReference>
<dbReference type="GO" id="GO:0004386">
    <property type="term" value="F:helicase activity"/>
    <property type="evidence" value="ECO:0007669"/>
    <property type="project" value="UniProtKB-KW"/>
</dbReference>